<dbReference type="RefSeq" id="WP_013477609.1">
    <property type="nucleotide sequence ID" value="NC_014816.1"/>
</dbReference>
<accession>E8RNE4</accession>
<dbReference type="OrthoDB" id="361944at2"/>
<evidence type="ECO:0000313" key="2">
    <source>
        <dbReference type="Proteomes" id="UP000001492"/>
    </source>
</evidence>
<dbReference type="HOGENOM" id="CLU_2327812_0_0_5"/>
<sequence length="98" mass="10688">MKLHNGDTIPPEMLEQVQALEAMPDSAIDFSDVPEALDWSKATRGKYYRPMKKQISEEQNGGANVGKAGRGLDELMAELSAEDRAAVRAQTAALKSKI</sequence>
<evidence type="ECO:0000313" key="1">
    <source>
        <dbReference type="EMBL" id="ADU11775.1"/>
    </source>
</evidence>
<organism evidence="1 2">
    <name type="scientific">Asticcacaulis excentricus (strain ATCC 15261 / DSM 4724 / KCTC 12464 / NCIMB 9791 / VKM B-1370 / CB 48)</name>
    <dbReference type="NCBI Taxonomy" id="573065"/>
    <lineage>
        <taxon>Bacteria</taxon>
        <taxon>Pseudomonadati</taxon>
        <taxon>Pseudomonadota</taxon>
        <taxon>Alphaproteobacteria</taxon>
        <taxon>Caulobacterales</taxon>
        <taxon>Caulobacteraceae</taxon>
        <taxon>Asticcacaulis</taxon>
    </lineage>
</organism>
<gene>
    <name evidence="1" type="ordered locus">Astex_0072</name>
</gene>
<dbReference type="EMBL" id="CP002395">
    <property type="protein sequence ID" value="ADU11775.1"/>
    <property type="molecule type" value="Genomic_DNA"/>
</dbReference>
<keyword evidence="2" id="KW-1185">Reference proteome</keyword>
<dbReference type="Proteomes" id="UP000001492">
    <property type="component" value="Chromosome 1"/>
</dbReference>
<protein>
    <submittedName>
        <fullName evidence="1">Uncharacterized protein</fullName>
    </submittedName>
</protein>
<name>E8RNE4_ASTEC</name>
<dbReference type="AlphaFoldDB" id="E8RNE4"/>
<proteinExistence type="predicted"/>
<dbReference type="KEGG" id="aex:Astex_0072"/>
<reference evidence="2" key="1">
    <citation type="submission" date="2010-12" db="EMBL/GenBank/DDBJ databases">
        <title>Complete sequence of chromosome 1 of Asticcacaulis excentricus CB 48.</title>
        <authorList>
            <consortium name="US DOE Joint Genome Institute"/>
            <person name="Lucas S."/>
            <person name="Copeland A."/>
            <person name="Lapidus A."/>
            <person name="Cheng J.-F."/>
            <person name="Bruce D."/>
            <person name="Goodwin L."/>
            <person name="Pitluck S."/>
            <person name="Teshima H."/>
            <person name="Davenport K."/>
            <person name="Detter J.C."/>
            <person name="Han C."/>
            <person name="Tapia R."/>
            <person name="Land M."/>
            <person name="Hauser L."/>
            <person name="Jeffries C."/>
            <person name="Kyrpides N."/>
            <person name="Ivanova N."/>
            <person name="Ovchinnikova G."/>
            <person name="Brun Y.V."/>
            <person name="Woyke T."/>
        </authorList>
    </citation>
    <scope>NUCLEOTIDE SEQUENCE [LARGE SCALE GENOMIC DNA]</scope>
    <source>
        <strain evidence="2">ATCC 15261 / DSM 4724 / KCTC 12464 / NCIMB 9791 / VKM B-1370 / CB 48</strain>
    </source>
</reference>